<evidence type="ECO:0000313" key="1">
    <source>
        <dbReference type="EMBL" id="OIW13237.1"/>
    </source>
</evidence>
<dbReference type="AlphaFoldDB" id="A0A1J7IGE4"/>
<evidence type="ECO:0000313" key="2">
    <source>
        <dbReference type="Proteomes" id="UP000188354"/>
    </source>
</evidence>
<dbReference type="EMBL" id="CM007364">
    <property type="protein sequence ID" value="OIW13237.1"/>
    <property type="molecule type" value="Genomic_DNA"/>
</dbReference>
<dbReference type="Gramene" id="OIW13237">
    <property type="protein sequence ID" value="OIW13237"/>
    <property type="gene ID" value="TanjilG_14170"/>
</dbReference>
<name>A0A1J7IGE4_LUPAN</name>
<reference evidence="1 2" key="1">
    <citation type="journal article" date="2017" name="Plant Biotechnol. J.">
        <title>A comprehensive draft genome sequence for lupin (Lupinus angustifolius), an emerging health food: insights into plant-microbe interactions and legume evolution.</title>
        <authorList>
            <person name="Hane J.K."/>
            <person name="Ming Y."/>
            <person name="Kamphuis L.G."/>
            <person name="Nelson M.N."/>
            <person name="Garg G."/>
            <person name="Atkins C.A."/>
            <person name="Bayer P.E."/>
            <person name="Bravo A."/>
            <person name="Bringans S."/>
            <person name="Cannon S."/>
            <person name="Edwards D."/>
            <person name="Foley R."/>
            <person name="Gao L.L."/>
            <person name="Harrison M.J."/>
            <person name="Huang W."/>
            <person name="Hurgobin B."/>
            <person name="Li S."/>
            <person name="Liu C.W."/>
            <person name="McGrath A."/>
            <person name="Morahan G."/>
            <person name="Murray J."/>
            <person name="Weller J."/>
            <person name="Jian J."/>
            <person name="Singh K.B."/>
        </authorList>
    </citation>
    <scope>NUCLEOTIDE SEQUENCE [LARGE SCALE GENOMIC DNA]</scope>
    <source>
        <strain evidence="2">cv. Tanjil</strain>
        <tissue evidence="1">Whole plant</tissue>
    </source>
</reference>
<feature type="non-terminal residue" evidence="1">
    <location>
        <position position="1"/>
    </location>
</feature>
<protein>
    <submittedName>
        <fullName evidence="1">Uncharacterized protein</fullName>
    </submittedName>
</protein>
<gene>
    <name evidence="1" type="ORF">TanjilG_14170</name>
</gene>
<organism evidence="1 2">
    <name type="scientific">Lupinus angustifolius</name>
    <name type="common">Narrow-leaved blue lupine</name>
    <dbReference type="NCBI Taxonomy" id="3871"/>
    <lineage>
        <taxon>Eukaryota</taxon>
        <taxon>Viridiplantae</taxon>
        <taxon>Streptophyta</taxon>
        <taxon>Embryophyta</taxon>
        <taxon>Tracheophyta</taxon>
        <taxon>Spermatophyta</taxon>
        <taxon>Magnoliopsida</taxon>
        <taxon>eudicotyledons</taxon>
        <taxon>Gunneridae</taxon>
        <taxon>Pentapetalae</taxon>
        <taxon>rosids</taxon>
        <taxon>fabids</taxon>
        <taxon>Fabales</taxon>
        <taxon>Fabaceae</taxon>
        <taxon>Papilionoideae</taxon>
        <taxon>50 kb inversion clade</taxon>
        <taxon>genistoids sensu lato</taxon>
        <taxon>core genistoids</taxon>
        <taxon>Genisteae</taxon>
        <taxon>Lupinus</taxon>
    </lineage>
</organism>
<accession>A0A1J7IGE4</accession>
<proteinExistence type="predicted"/>
<dbReference type="Proteomes" id="UP000188354">
    <property type="component" value="Chromosome LG04"/>
</dbReference>
<sequence>PPPEDDHMARSIKKVKTRNELDKAVLEMELADVDFVSSRDGITSYRDKLLNLLEDTEAVLVEEGDEDLVENH</sequence>
<keyword evidence="2" id="KW-1185">Reference proteome</keyword>